<dbReference type="GO" id="GO:0042162">
    <property type="term" value="F:telomeric DNA binding"/>
    <property type="evidence" value="ECO:0007669"/>
    <property type="project" value="TreeGrafter"/>
</dbReference>
<evidence type="ECO:0000313" key="4">
    <source>
        <dbReference type="Proteomes" id="UP000828390"/>
    </source>
</evidence>
<dbReference type="Gene3D" id="1.10.357.90">
    <property type="match status" value="1"/>
</dbReference>
<name>A0A9D4S7X7_DREPO</name>
<comment type="catalytic activity">
    <reaction evidence="1">
        <text>DNA(n) + a 2'-deoxyribonucleoside 5'-triphosphate = DNA(n+1) + diphosphate</text>
        <dbReference type="Rhea" id="RHEA:22508"/>
        <dbReference type="Rhea" id="RHEA-COMP:17339"/>
        <dbReference type="Rhea" id="RHEA-COMP:17340"/>
        <dbReference type="ChEBI" id="CHEBI:33019"/>
        <dbReference type="ChEBI" id="CHEBI:61560"/>
        <dbReference type="ChEBI" id="CHEBI:173112"/>
        <dbReference type="EC" id="2.7.7.49"/>
    </reaction>
</comment>
<dbReference type="Proteomes" id="UP000828390">
    <property type="component" value="Unassembled WGS sequence"/>
</dbReference>
<dbReference type="GO" id="GO:0003720">
    <property type="term" value="F:telomerase activity"/>
    <property type="evidence" value="ECO:0007669"/>
    <property type="project" value="InterPro"/>
</dbReference>
<keyword evidence="1" id="KW-0539">Nucleus</keyword>
<comment type="function">
    <text evidence="1">Telomerase is a ribonucleoprotein enzyme essential for the replication of chromosome termini in most eukaryotes. It elongates telomeres. It is a reverse transcriptase that adds simple sequence repeats to chromosome ends by copying a template sequence within the RNA component of the enzyme.</text>
</comment>
<keyword evidence="4" id="KW-1185">Reference proteome</keyword>
<proteinExistence type="inferred from homology"/>
<gene>
    <name evidence="3" type="ORF">DPMN_017212</name>
</gene>
<dbReference type="GO" id="GO:0046872">
    <property type="term" value="F:metal ion binding"/>
    <property type="evidence" value="ECO:0007669"/>
    <property type="project" value="UniProtKB-KW"/>
</dbReference>
<evidence type="ECO:0000313" key="3">
    <source>
        <dbReference type="EMBL" id="KAH3893072.1"/>
    </source>
</evidence>
<feature type="domain" description="Reverse transcriptase" evidence="2">
    <location>
        <begin position="2"/>
        <end position="325"/>
    </location>
</feature>
<dbReference type="GO" id="GO:0000781">
    <property type="term" value="C:chromosome, telomeric region"/>
    <property type="evidence" value="ECO:0007669"/>
    <property type="project" value="UniProtKB-SubCell"/>
</dbReference>
<comment type="caution">
    <text evidence="3">The sequence shown here is derived from an EMBL/GenBank/DDBJ whole genome shotgun (WGS) entry which is preliminary data.</text>
</comment>
<dbReference type="GO" id="GO:0007004">
    <property type="term" value="P:telomere maintenance via telomerase"/>
    <property type="evidence" value="ECO:0007669"/>
    <property type="project" value="TreeGrafter"/>
</dbReference>
<organism evidence="3 4">
    <name type="scientific">Dreissena polymorpha</name>
    <name type="common">Zebra mussel</name>
    <name type="synonym">Mytilus polymorpha</name>
    <dbReference type="NCBI Taxonomy" id="45954"/>
    <lineage>
        <taxon>Eukaryota</taxon>
        <taxon>Metazoa</taxon>
        <taxon>Spiralia</taxon>
        <taxon>Lophotrochozoa</taxon>
        <taxon>Mollusca</taxon>
        <taxon>Bivalvia</taxon>
        <taxon>Autobranchia</taxon>
        <taxon>Heteroconchia</taxon>
        <taxon>Euheterodonta</taxon>
        <taxon>Imparidentia</taxon>
        <taxon>Neoheterodontei</taxon>
        <taxon>Myida</taxon>
        <taxon>Dreissenoidea</taxon>
        <taxon>Dreissenidae</taxon>
        <taxon>Dreissena</taxon>
    </lineage>
</organism>
<dbReference type="PROSITE" id="PS50878">
    <property type="entry name" value="RT_POL"/>
    <property type="match status" value="1"/>
</dbReference>
<dbReference type="Gene3D" id="3.30.70.2630">
    <property type="match status" value="1"/>
</dbReference>
<keyword evidence="1" id="KW-0158">Chromosome</keyword>
<dbReference type="AlphaFoldDB" id="A0A9D4S7X7"/>
<dbReference type="Pfam" id="PF21399">
    <property type="entry name" value="TERT_C"/>
    <property type="match status" value="1"/>
</dbReference>
<dbReference type="EC" id="2.7.7.49" evidence="1"/>
<keyword evidence="1" id="KW-0548">Nucleotidyltransferase</keyword>
<reference evidence="3" key="1">
    <citation type="journal article" date="2019" name="bioRxiv">
        <title>The Genome of the Zebra Mussel, Dreissena polymorpha: A Resource for Invasive Species Research.</title>
        <authorList>
            <person name="McCartney M.A."/>
            <person name="Auch B."/>
            <person name="Kono T."/>
            <person name="Mallez S."/>
            <person name="Zhang Y."/>
            <person name="Obille A."/>
            <person name="Becker A."/>
            <person name="Abrahante J.E."/>
            <person name="Garbe J."/>
            <person name="Badalamenti J.P."/>
            <person name="Herman A."/>
            <person name="Mangelson H."/>
            <person name="Liachko I."/>
            <person name="Sullivan S."/>
            <person name="Sone E.D."/>
            <person name="Koren S."/>
            <person name="Silverstein K.A.T."/>
            <person name="Beckman K.B."/>
            <person name="Gohl D.M."/>
        </authorList>
    </citation>
    <scope>NUCLEOTIDE SEQUENCE</scope>
    <source>
        <strain evidence="3">Duluth1</strain>
        <tissue evidence="3">Whole animal</tissue>
    </source>
</reference>
<keyword evidence="1" id="KW-0460">Magnesium</keyword>
<dbReference type="PANTHER" id="PTHR12066">
    <property type="entry name" value="TELOMERASE REVERSE TRANSCRIPTASE"/>
    <property type="match status" value="1"/>
</dbReference>
<dbReference type="InterPro" id="IPR003545">
    <property type="entry name" value="Telomerase_RT"/>
</dbReference>
<dbReference type="PRINTS" id="PR01365">
    <property type="entry name" value="TELOMERASERT"/>
</dbReference>
<protein>
    <recommendedName>
        <fullName evidence="1">Telomerase reverse transcriptase</fullName>
        <ecNumber evidence="1">2.7.7.49</ecNumber>
    </recommendedName>
    <alternativeName>
        <fullName evidence="1">Telomerase catalytic subunit</fullName>
    </alternativeName>
</protein>
<accession>A0A9D4S7X7</accession>
<keyword evidence="1" id="KW-0479">Metal-binding</keyword>
<comment type="similarity">
    <text evidence="1">Belongs to the reverse transcriptase family. Telomerase subfamily.</text>
</comment>
<dbReference type="GO" id="GO:0070034">
    <property type="term" value="F:telomerase RNA binding"/>
    <property type="evidence" value="ECO:0007669"/>
    <property type="project" value="TreeGrafter"/>
</dbReference>
<evidence type="ECO:0000259" key="2">
    <source>
        <dbReference type="PROSITE" id="PS50878"/>
    </source>
</evidence>
<dbReference type="InterPro" id="IPR000477">
    <property type="entry name" value="RT_dom"/>
</dbReference>
<dbReference type="GO" id="GO:0000333">
    <property type="term" value="C:telomerase catalytic core complex"/>
    <property type="evidence" value="ECO:0007669"/>
    <property type="project" value="TreeGrafter"/>
</dbReference>
<sequence>MFVRNLVSSRAGLGISTLRFLPKQKSLRPIVNMGCPARILSTQPYLSVNQQLKDLHKVLTHLKDRTPRLVGSGKLGMNDIHASWAQYMAIWRQGGARKLYFVKTDISNCYDSIIQEKLVQIMESIIKEELQEECVVRKYFTFTLQGGQVRKTYQRHAAQLSNFIQDFTNFAKSQVIEKNLHGVVFVDKVLYQHLSTETVLQILRSHIFNNIVKVGRQYYLQNEGISQGSILSTLLCNFYYACMEHDHIALQSDELLMRVVDDYHFVSPSLERATGFLRTMLAGIKDYNCHTNVDKVMSNFSCSVVENQSIEYIETGWFPWCGLLFNMQTLEVAMDYTRYAGASIKDTMTFDFVREPGKTFKRKLIGSLRQKCHDMFLDPAVNSPSQIFTSVYHLFLLTMLKFHACARSLPVKQRVEDNPGFFYGVLKSVSYSMMRILQKQQKACAENLNQSQLNASITWLCWKAFLVTYRLRLCFPRLTKLVKAGVVAVKKHLRSLRNGNSMISPYLS</sequence>
<comment type="subcellular location">
    <subcellularLocation>
        <location evidence="1">Nucleus</location>
    </subcellularLocation>
    <subcellularLocation>
        <location evidence="1">Chromosome</location>
        <location evidence="1">Telomere</location>
    </subcellularLocation>
</comment>
<keyword evidence="1" id="KW-0779">Telomere</keyword>
<dbReference type="CDD" id="cd01648">
    <property type="entry name" value="TERT"/>
    <property type="match status" value="1"/>
</dbReference>
<keyword evidence="1" id="KW-0695">RNA-directed DNA polymerase</keyword>
<dbReference type="EMBL" id="JAIWYP010000001">
    <property type="protein sequence ID" value="KAH3893072.1"/>
    <property type="molecule type" value="Genomic_DNA"/>
</dbReference>
<keyword evidence="1" id="KW-0808">Transferase</keyword>
<dbReference type="InterPro" id="IPR049139">
    <property type="entry name" value="TERT_C"/>
</dbReference>
<dbReference type="SUPFAM" id="SSF56672">
    <property type="entry name" value="DNA/RNA polymerases"/>
    <property type="match status" value="1"/>
</dbReference>
<dbReference type="InterPro" id="IPR043502">
    <property type="entry name" value="DNA/RNA_pol_sf"/>
</dbReference>
<evidence type="ECO:0000256" key="1">
    <source>
        <dbReference type="RuleBase" id="RU365061"/>
    </source>
</evidence>
<dbReference type="PANTHER" id="PTHR12066:SF0">
    <property type="entry name" value="TELOMERASE REVERSE TRANSCRIPTASE"/>
    <property type="match status" value="1"/>
</dbReference>
<reference evidence="3" key="2">
    <citation type="submission" date="2020-11" db="EMBL/GenBank/DDBJ databases">
        <authorList>
            <person name="McCartney M.A."/>
            <person name="Auch B."/>
            <person name="Kono T."/>
            <person name="Mallez S."/>
            <person name="Becker A."/>
            <person name="Gohl D.M."/>
            <person name="Silverstein K.A.T."/>
            <person name="Koren S."/>
            <person name="Bechman K.B."/>
            <person name="Herman A."/>
            <person name="Abrahante J.E."/>
            <person name="Garbe J."/>
        </authorList>
    </citation>
    <scope>NUCLEOTIDE SEQUENCE</scope>
    <source>
        <strain evidence="3">Duluth1</strain>
        <tissue evidence="3">Whole animal</tissue>
    </source>
</reference>